<sequence>MTQRRSRHHPAHVPALRMLAATTALCMAWSAHAGRPLSVDDAGVDEVGHGHVEMWWEGLRGQPGTVYAAPAFTPIAGLELGAVLARDRNERHTLQGLQAKWLWSPAQEQGCNAGSSAGVVHRRQSAGQSAGSVVALNLIGTCAATWGTANANLGSQRERGQSWRATWGASVERSWGAITPHLEAFGTQGSAPTFQTGARWEWAPGKQLDATVGRQQGRTLLSLGFALGF</sequence>
<proteinExistence type="predicted"/>
<reference evidence="2" key="1">
    <citation type="submission" date="2022-10" db="EMBL/GenBank/DDBJ databases">
        <title>Description of microaerobic benzene degrading bacteria.</title>
        <authorList>
            <person name="Bedics A."/>
            <person name="Tancsics A."/>
            <person name="Banerjee S."/>
        </authorList>
    </citation>
    <scope>NUCLEOTIDE SEQUENCE</scope>
    <source>
        <strain evidence="2">D2M1</strain>
    </source>
</reference>
<evidence type="ECO:0000313" key="2">
    <source>
        <dbReference type="EMBL" id="MDD2177251.1"/>
    </source>
</evidence>
<keyword evidence="3" id="KW-1185">Reference proteome</keyword>
<protein>
    <recommendedName>
        <fullName evidence="4">Cellulose biosynthesis protein BcsS</fullName>
    </recommendedName>
</protein>
<feature type="signal peptide" evidence="1">
    <location>
        <begin position="1"/>
        <end position="33"/>
    </location>
</feature>
<dbReference type="RefSeq" id="WP_274108732.1">
    <property type="nucleotide sequence ID" value="NZ_JAPCKI010000003.1"/>
</dbReference>
<comment type="caution">
    <text evidence="2">The sequence shown here is derived from an EMBL/GenBank/DDBJ whole genome shotgun (WGS) entry which is preliminary data.</text>
</comment>
<dbReference type="EMBL" id="JAPCKI010000003">
    <property type="protein sequence ID" value="MDD2177251.1"/>
    <property type="molecule type" value="Genomic_DNA"/>
</dbReference>
<evidence type="ECO:0000256" key="1">
    <source>
        <dbReference type="SAM" id="SignalP"/>
    </source>
</evidence>
<feature type="chain" id="PRO_5045250319" description="Cellulose biosynthesis protein BcsS" evidence="1">
    <location>
        <begin position="34"/>
        <end position="229"/>
    </location>
</feature>
<organism evidence="2 3">
    <name type="scientific">Acidovorax benzenivorans</name>
    <dbReference type="NCBI Taxonomy" id="2987520"/>
    <lineage>
        <taxon>Bacteria</taxon>
        <taxon>Pseudomonadati</taxon>
        <taxon>Pseudomonadota</taxon>
        <taxon>Betaproteobacteria</taxon>
        <taxon>Burkholderiales</taxon>
        <taxon>Comamonadaceae</taxon>
        <taxon>Acidovorax</taxon>
    </lineage>
</organism>
<evidence type="ECO:0008006" key="4">
    <source>
        <dbReference type="Google" id="ProtNLM"/>
    </source>
</evidence>
<gene>
    <name evidence="2" type="ORF">OIN59_07375</name>
</gene>
<keyword evidence="1" id="KW-0732">Signal</keyword>
<name>A0ABT5RU94_9BURK</name>
<accession>A0ABT5RU94</accession>
<dbReference type="Proteomes" id="UP001148932">
    <property type="component" value="Unassembled WGS sequence"/>
</dbReference>
<evidence type="ECO:0000313" key="3">
    <source>
        <dbReference type="Proteomes" id="UP001148932"/>
    </source>
</evidence>